<evidence type="ECO:0000313" key="3">
    <source>
        <dbReference type="Proteomes" id="UP000544110"/>
    </source>
</evidence>
<dbReference type="RefSeq" id="WP_179517470.1">
    <property type="nucleotide sequence ID" value="NZ_JACCAC010000001.1"/>
</dbReference>
<feature type="domain" description="TY-Chap central" evidence="1">
    <location>
        <begin position="6"/>
        <end position="125"/>
    </location>
</feature>
<dbReference type="Proteomes" id="UP000544110">
    <property type="component" value="Unassembled WGS sequence"/>
</dbReference>
<dbReference type="Gene3D" id="3.30.1460.10">
    <property type="match status" value="1"/>
</dbReference>
<dbReference type="EMBL" id="JACCAC010000001">
    <property type="protein sequence ID" value="NYG54941.1"/>
    <property type="molecule type" value="Genomic_DNA"/>
</dbReference>
<protein>
    <recommendedName>
        <fullName evidence="1">TY-Chap central domain-containing protein</fullName>
    </recommendedName>
</protein>
<dbReference type="AlphaFoldDB" id="A0A7Y9UM23"/>
<evidence type="ECO:0000313" key="2">
    <source>
        <dbReference type="EMBL" id="NYG54941.1"/>
    </source>
</evidence>
<reference evidence="2 3" key="1">
    <citation type="submission" date="2020-07" db="EMBL/GenBank/DDBJ databases">
        <title>Sequencing the genomes of 1000 actinobacteria strains.</title>
        <authorList>
            <person name="Klenk H.-P."/>
        </authorList>
    </citation>
    <scope>NUCLEOTIDE SEQUENCE [LARGE SCALE GENOMIC DNA]</scope>
    <source>
        <strain evidence="2 3">DSM 24552</strain>
    </source>
</reference>
<dbReference type="Pfam" id="PF22551">
    <property type="entry name" value="TY-Chap1"/>
    <property type="match status" value="1"/>
</dbReference>
<keyword evidence="3" id="KW-1185">Reference proteome</keyword>
<proteinExistence type="predicted"/>
<name>A0A7Y9UM23_9ACTN</name>
<dbReference type="SUPFAM" id="SSF69635">
    <property type="entry name" value="Type III secretory system chaperone-like"/>
    <property type="match status" value="1"/>
</dbReference>
<dbReference type="InterPro" id="IPR054343">
    <property type="entry name" value="TY-Chap_M"/>
</dbReference>
<accession>A0A7Y9UM23</accession>
<gene>
    <name evidence="2" type="ORF">BJ989_001245</name>
</gene>
<organism evidence="2 3">
    <name type="scientific">Nocardioides perillae</name>
    <dbReference type="NCBI Taxonomy" id="1119534"/>
    <lineage>
        <taxon>Bacteria</taxon>
        <taxon>Bacillati</taxon>
        <taxon>Actinomycetota</taxon>
        <taxon>Actinomycetes</taxon>
        <taxon>Propionibacteriales</taxon>
        <taxon>Nocardioidaceae</taxon>
        <taxon>Nocardioides</taxon>
    </lineage>
</organism>
<comment type="caution">
    <text evidence="2">The sequence shown here is derived from an EMBL/GenBank/DDBJ whole genome shotgun (WGS) entry which is preliminary data.</text>
</comment>
<sequence length="139" mass="15955">MRKDFVQAHVEKLLERVIEQDHVAQDSDGDWPFPLLGGGRMWVGVQGDSDYYVWLRGHLGLDVPLSPQLLFEMNEVNGGAVFCRTFWREGVVVIEHELAADDLDLGELQTAFWAVQHMAKRLWDEYVDGWCAQPDLREA</sequence>
<evidence type="ECO:0000259" key="1">
    <source>
        <dbReference type="Pfam" id="PF22551"/>
    </source>
</evidence>